<dbReference type="EMBL" id="CP039396">
    <property type="protein sequence ID" value="QCD42155.1"/>
    <property type="molecule type" value="Genomic_DNA"/>
</dbReference>
<dbReference type="Proteomes" id="UP000297149">
    <property type="component" value="Chromosome"/>
</dbReference>
<accession>A0A4P7W434</accession>
<protein>
    <submittedName>
        <fullName evidence="1">Uncharacterized protein</fullName>
    </submittedName>
</protein>
<proteinExistence type="predicted"/>
<sequence>MSTERTIDATKVNPSATAKGDAFVMTSAGGSLKKCDIDAITARLKELGVVSGRNIVKDSHPDKETTEYTLALLEYTEELAVGDIITITLFGELGSQKEYLQAIHNGGDGSRGATRLSKISDGIYRGTMIIHRTDGDGALHIYAVPNAVTSASKVKCVMVERGKTGSLMWTPAPEDVADLLAKSGGGKIHIPNMLHFSPAICGERSAA</sequence>
<dbReference type="AlphaFoldDB" id="A0A4P7W434"/>
<evidence type="ECO:0000313" key="2">
    <source>
        <dbReference type="Proteomes" id="UP000297149"/>
    </source>
</evidence>
<reference evidence="2" key="1">
    <citation type="submission" date="2019-02" db="EMBL/GenBank/DDBJ databases">
        <title>Isolation and identification of novel species under the genus Muribaculum.</title>
        <authorList>
            <person name="Miyake S."/>
            <person name="Ding Y."/>
            <person name="Low A."/>
            <person name="Soh M."/>
            <person name="Seedorf H."/>
        </authorList>
    </citation>
    <scope>NUCLEOTIDE SEQUENCE [LARGE SCALE GENOMIC DNA]</scope>
    <source>
        <strain evidence="2">H5</strain>
    </source>
</reference>
<organism evidence="1 2">
    <name type="scientific">Duncaniella dubosii</name>
    <dbReference type="NCBI Taxonomy" id="2518971"/>
    <lineage>
        <taxon>Bacteria</taxon>
        <taxon>Pseudomonadati</taxon>
        <taxon>Bacteroidota</taxon>
        <taxon>Bacteroidia</taxon>
        <taxon>Bacteroidales</taxon>
        <taxon>Muribaculaceae</taxon>
        <taxon>Duncaniella</taxon>
    </lineage>
</organism>
<dbReference type="KEGG" id="ddb:E7747_07640"/>
<keyword evidence="2" id="KW-1185">Reference proteome</keyword>
<evidence type="ECO:0000313" key="1">
    <source>
        <dbReference type="EMBL" id="QCD42155.1"/>
    </source>
</evidence>
<dbReference type="RefSeq" id="WP_136415150.1">
    <property type="nucleotide sequence ID" value="NZ_CP039396.1"/>
</dbReference>
<name>A0A4P7W434_9BACT</name>
<gene>
    <name evidence="1" type="ORF">E7747_07640</name>
</gene>